<dbReference type="PROSITE" id="PS51186">
    <property type="entry name" value="GNAT"/>
    <property type="match status" value="1"/>
</dbReference>
<protein>
    <recommendedName>
        <fullName evidence="1">N-acetyltransferase domain-containing protein</fullName>
    </recommendedName>
</protein>
<dbReference type="CDD" id="cd04301">
    <property type="entry name" value="NAT_SF"/>
    <property type="match status" value="1"/>
</dbReference>
<evidence type="ECO:0000313" key="3">
    <source>
        <dbReference type="Proteomes" id="UP000829685"/>
    </source>
</evidence>
<comment type="caution">
    <text evidence="2">The sequence shown here is derived from an EMBL/GenBank/DDBJ whole genome shotgun (WGS) entry which is preliminary data.</text>
</comment>
<dbReference type="SUPFAM" id="SSF55729">
    <property type="entry name" value="Acyl-CoA N-acyltransferases (Nat)"/>
    <property type="match status" value="1"/>
</dbReference>
<dbReference type="InterPro" id="IPR016181">
    <property type="entry name" value="Acyl_CoA_acyltransferase"/>
</dbReference>
<dbReference type="GO" id="GO:0016747">
    <property type="term" value="F:acyltransferase activity, transferring groups other than amino-acyl groups"/>
    <property type="evidence" value="ECO:0007669"/>
    <property type="project" value="InterPro"/>
</dbReference>
<dbReference type="EMBL" id="JAFIMR010000015">
    <property type="protein sequence ID" value="KAI1869578.1"/>
    <property type="molecule type" value="Genomic_DNA"/>
</dbReference>
<name>A0A9P9WM55_9PEZI</name>
<feature type="domain" description="N-acetyltransferase" evidence="1">
    <location>
        <begin position="94"/>
        <end position="268"/>
    </location>
</feature>
<accession>A0A9P9WM55</accession>
<dbReference type="AlphaFoldDB" id="A0A9P9WM55"/>
<gene>
    <name evidence="2" type="ORF">JX265_006668</name>
</gene>
<dbReference type="Gene3D" id="3.40.630.30">
    <property type="match status" value="1"/>
</dbReference>
<organism evidence="2 3">
    <name type="scientific">Neoarthrinium moseri</name>
    <dbReference type="NCBI Taxonomy" id="1658444"/>
    <lineage>
        <taxon>Eukaryota</taxon>
        <taxon>Fungi</taxon>
        <taxon>Dikarya</taxon>
        <taxon>Ascomycota</taxon>
        <taxon>Pezizomycotina</taxon>
        <taxon>Sordariomycetes</taxon>
        <taxon>Xylariomycetidae</taxon>
        <taxon>Amphisphaeriales</taxon>
        <taxon>Apiosporaceae</taxon>
        <taxon>Neoarthrinium</taxon>
    </lineage>
</organism>
<dbReference type="Proteomes" id="UP000829685">
    <property type="component" value="Unassembled WGS sequence"/>
</dbReference>
<keyword evidence="3" id="KW-1185">Reference proteome</keyword>
<evidence type="ECO:0000313" key="2">
    <source>
        <dbReference type="EMBL" id="KAI1869578.1"/>
    </source>
</evidence>
<reference evidence="2" key="1">
    <citation type="submission" date="2021-03" db="EMBL/GenBank/DDBJ databases">
        <title>Revisited historic fungal species revealed as producer of novel bioactive compounds through whole genome sequencing and comparative genomics.</title>
        <authorList>
            <person name="Vignolle G.A."/>
            <person name="Hochenegger N."/>
            <person name="Mach R.L."/>
            <person name="Mach-Aigner A.R."/>
            <person name="Javad Rahimi M."/>
            <person name="Salim K.A."/>
            <person name="Chan C.M."/>
            <person name="Lim L.B.L."/>
            <person name="Cai F."/>
            <person name="Druzhinina I.S."/>
            <person name="U'Ren J.M."/>
            <person name="Derntl C."/>
        </authorList>
    </citation>
    <scope>NUCLEOTIDE SEQUENCE</scope>
    <source>
        <strain evidence="2">TUCIM 5799</strain>
    </source>
</reference>
<evidence type="ECO:0000259" key="1">
    <source>
        <dbReference type="PROSITE" id="PS51186"/>
    </source>
</evidence>
<sequence>MGTPFISLLEPTKLDGYDRGKPHDQQPASIPRVFMDAMEVRESVFVREQSVPLEFEHDGDDARSLHWVVYASVNQVVAQERRDAAGNVVQPRRSSTRTQPIGTVRLVPFPHPPHPERGGRYVDNLLQNEAELASSLTASQEARVSAAQPYGRDRPTTLHDGLEPYVKIGRLAVVKEFRGHRIAGQLWAAARAWLENNQDYFNPSVQELGLDALKAGVNDVPRWNGLVGVHAQEDVVPVWERWGFQVDEGMGRWWEEGIPHVGMFLRLKLKDKPITIS</sequence>
<dbReference type="InterPro" id="IPR000182">
    <property type="entry name" value="GNAT_dom"/>
</dbReference>
<proteinExistence type="predicted"/>